<name>A0A8S1QZZ8_9CILI</name>
<evidence type="ECO:0000313" key="1">
    <source>
        <dbReference type="EMBL" id="CAD8119990.1"/>
    </source>
</evidence>
<protein>
    <submittedName>
        <fullName evidence="1">Uncharacterized protein</fullName>
    </submittedName>
</protein>
<dbReference type="PANTHER" id="PTHR33706:SF1">
    <property type="entry name" value="TPR REPEAT PROTEIN"/>
    <property type="match status" value="1"/>
</dbReference>
<gene>
    <name evidence="1" type="ORF">PSON_ATCC_30995.1.T1240009</name>
</gene>
<evidence type="ECO:0000313" key="2">
    <source>
        <dbReference type="Proteomes" id="UP000692954"/>
    </source>
</evidence>
<organism evidence="1 2">
    <name type="scientific">Paramecium sonneborni</name>
    <dbReference type="NCBI Taxonomy" id="65129"/>
    <lineage>
        <taxon>Eukaryota</taxon>
        <taxon>Sar</taxon>
        <taxon>Alveolata</taxon>
        <taxon>Ciliophora</taxon>
        <taxon>Intramacronucleata</taxon>
        <taxon>Oligohymenophorea</taxon>
        <taxon>Peniculida</taxon>
        <taxon>Parameciidae</taxon>
        <taxon>Paramecium</taxon>
    </lineage>
</organism>
<dbReference type="Proteomes" id="UP000692954">
    <property type="component" value="Unassembled WGS sequence"/>
</dbReference>
<proteinExistence type="predicted"/>
<dbReference type="AlphaFoldDB" id="A0A8S1QZZ8"/>
<dbReference type="PANTHER" id="PTHR33706">
    <property type="entry name" value="MORN VARIANT REPEAT PROTEIN"/>
    <property type="match status" value="1"/>
</dbReference>
<accession>A0A8S1QZZ8</accession>
<keyword evidence="2" id="KW-1185">Reference proteome</keyword>
<sequence>MSEGFDYYNQVTYIGEYDQQGLKIGKWDIWFQEACGKKEHKQIGGGSYEYEEGEKKIGMWVEQGNGFWNEAQVIYSGKYDKKGKKVGRWDILYKGEYDLAYQQIGGGLYQKGQLKIKRWIELWDGFWNEAKITYNGEYDLEGIKIGKWKIMYCEKGKKQYQQIGGGSYDSNNLKIGKWAEVFEGFYYRKQVLNIGEYDQKGIKVGIWDIMFQEICGKKGFKQIGGGFYKKGQKIGMWVELDDRFDYYNQVIYKGEYNQKSIKIDRWNIYFKSEYQEEYKQIGGGLYEEGQKVGDWEEISEKFYMKKQIIYKGAYDSKGMKIGIWVVKN</sequence>
<dbReference type="EMBL" id="CAJJDN010000124">
    <property type="protein sequence ID" value="CAD8119990.1"/>
    <property type="molecule type" value="Genomic_DNA"/>
</dbReference>
<reference evidence="1" key="1">
    <citation type="submission" date="2021-01" db="EMBL/GenBank/DDBJ databases">
        <authorList>
            <consortium name="Genoscope - CEA"/>
            <person name="William W."/>
        </authorList>
    </citation>
    <scope>NUCLEOTIDE SEQUENCE</scope>
</reference>
<comment type="caution">
    <text evidence="1">The sequence shown here is derived from an EMBL/GenBank/DDBJ whole genome shotgun (WGS) entry which is preliminary data.</text>
</comment>
<dbReference type="OrthoDB" id="320641at2759"/>